<dbReference type="Gene3D" id="3.30.1370.130">
    <property type="match status" value="1"/>
</dbReference>
<dbReference type="Pfam" id="PF03958">
    <property type="entry name" value="Secretin_N"/>
    <property type="match status" value="1"/>
</dbReference>
<feature type="domain" description="Secretin/TonB short N-terminal" evidence="8">
    <location>
        <begin position="303"/>
        <end position="351"/>
    </location>
</feature>
<dbReference type="Gene3D" id="3.30.1370.120">
    <property type="match status" value="1"/>
</dbReference>
<dbReference type="PANTHER" id="PTHR30604">
    <property type="entry name" value="PROTEIN TRANSPORT PROTEIN HOFQ"/>
    <property type="match status" value="1"/>
</dbReference>
<evidence type="ECO:0000259" key="8">
    <source>
        <dbReference type="SMART" id="SM00965"/>
    </source>
</evidence>
<gene>
    <name evidence="9" type="primary">pilQ_11</name>
    <name evidence="9" type="ORF">GALL_342980</name>
</gene>
<name>A0A1J5QK21_9ZZZZ</name>
<organism evidence="9">
    <name type="scientific">mine drainage metagenome</name>
    <dbReference type="NCBI Taxonomy" id="410659"/>
    <lineage>
        <taxon>unclassified sequences</taxon>
        <taxon>metagenomes</taxon>
        <taxon>ecological metagenomes</taxon>
    </lineage>
</organism>
<evidence type="ECO:0000256" key="5">
    <source>
        <dbReference type="ARBA" id="ARBA00022927"/>
    </source>
</evidence>
<accession>A0A1J5QK21</accession>
<dbReference type="NCBIfam" id="TIGR02515">
    <property type="entry name" value="IV_pilus_PilQ"/>
    <property type="match status" value="1"/>
</dbReference>
<dbReference type="Gene3D" id="2.60.40.3470">
    <property type="match status" value="1"/>
</dbReference>
<evidence type="ECO:0000256" key="3">
    <source>
        <dbReference type="ARBA" id="ARBA00022448"/>
    </source>
</evidence>
<dbReference type="InterPro" id="IPR038591">
    <property type="entry name" value="NolW-like_sf"/>
</dbReference>
<dbReference type="SMART" id="SM00965">
    <property type="entry name" value="STN"/>
    <property type="match status" value="1"/>
</dbReference>
<dbReference type="PANTHER" id="PTHR30604:SF1">
    <property type="entry name" value="DNA UTILIZATION PROTEIN HOFQ"/>
    <property type="match status" value="1"/>
</dbReference>
<dbReference type="Gene3D" id="2.60.40.3500">
    <property type="match status" value="1"/>
</dbReference>
<dbReference type="InterPro" id="IPR013355">
    <property type="entry name" value="Pilus_4_PilQ"/>
</dbReference>
<keyword evidence="3" id="KW-0813">Transport</keyword>
<keyword evidence="7" id="KW-0998">Cell outer membrane</keyword>
<reference evidence="9" key="1">
    <citation type="submission" date="2016-10" db="EMBL/GenBank/DDBJ databases">
        <title>Sequence of Gallionella enrichment culture.</title>
        <authorList>
            <person name="Poehlein A."/>
            <person name="Muehling M."/>
            <person name="Daniel R."/>
        </authorList>
    </citation>
    <scope>NUCLEOTIDE SEQUENCE</scope>
</reference>
<dbReference type="InterPro" id="IPR001775">
    <property type="entry name" value="GspD/PilQ"/>
</dbReference>
<dbReference type="GO" id="GO:0009306">
    <property type="term" value="P:protein secretion"/>
    <property type="evidence" value="ECO:0007669"/>
    <property type="project" value="InterPro"/>
</dbReference>
<evidence type="ECO:0000256" key="1">
    <source>
        <dbReference type="ARBA" id="ARBA00004442"/>
    </source>
</evidence>
<dbReference type="AlphaFoldDB" id="A0A1J5QK21"/>
<dbReference type="InterPro" id="IPR004846">
    <property type="entry name" value="T2SS/T3SS_dom"/>
</dbReference>
<dbReference type="InterPro" id="IPR011662">
    <property type="entry name" value="Secretin/TonB_short_N"/>
</dbReference>
<dbReference type="PRINTS" id="PR00811">
    <property type="entry name" value="BCTERIALGSPD"/>
</dbReference>
<comment type="caution">
    <text evidence="9">The sequence shown here is derived from an EMBL/GenBank/DDBJ whole genome shotgun (WGS) entry which is preliminary data.</text>
</comment>
<keyword evidence="4" id="KW-0732">Signal</keyword>
<dbReference type="PROSITE" id="PS00875">
    <property type="entry name" value="T2SP_D"/>
    <property type="match status" value="1"/>
</dbReference>
<dbReference type="Pfam" id="PF00263">
    <property type="entry name" value="Secretin"/>
    <property type="match status" value="1"/>
</dbReference>
<dbReference type="InterPro" id="IPR021731">
    <property type="entry name" value="AMIN_dom"/>
</dbReference>
<dbReference type="InterPro" id="IPR005644">
    <property type="entry name" value="NolW-like"/>
</dbReference>
<evidence type="ECO:0000256" key="4">
    <source>
        <dbReference type="ARBA" id="ARBA00022729"/>
    </source>
</evidence>
<sequence>MGNLFKQIGIVTLSCLILTAGLVAQAADADPSRIESIDFFSLAGGKVNIKLTLSQPVGNAPAGFALNNPPRIALDFPNVVNGTKKSSYAVDQLMLRSVSLAQGKDRTRVVLNLSRVSAYTTSVNGKEVSILLQPQDGVRQAQGNVTKFAEPVLTDQSHALNGIDFMRGKNGEGRVVVDLSDVGTGIDMRRQGKNIIIDFINTDIPARLERRLNVVNFNTPVLNVDAMKQGRNARLVIEPKGDWEQSSYQTDKKFIVDIKPIVEDPNKLVQGSRTGYTGDKLSLNFQNIEVRAVLQVIADFTGFNILTSDTVSGNLTLRLKDVPWDQAMDIIMESKGLAMRKTGNVIWVAPSEELAAKEKLKLEALQQIDDLEAMHTEVFKLKYEKADAFKAIISDPKQKILSKRGTAVTDARTNTLFVQDTSKHLEDVQRLLNVVDVPVRQVLIESRIVIADESLARSLGAKFGIQKKGGTVSMAGTTTQAQALTNVQGGANAALGNASGDLMANMPATGDGLGQIGVSVFSAPLGALINLEISASEAENKSKTISSPRVITADQKKATIDSGVEIPYQQASSSGATNVAFQDANLTLDVTPHITPDDRISMELAVHKDSVGSVFNGVPSINTRKVKTEVMVGNGETAVLGGIYEETTSKTTNKVPFFGDLPVLGYLFKQTADSVTKEELLIFITPKIMRDLL</sequence>
<dbReference type="InterPro" id="IPR051808">
    <property type="entry name" value="Type_IV_pilus_biogenesis"/>
</dbReference>
<evidence type="ECO:0000256" key="7">
    <source>
        <dbReference type="ARBA" id="ARBA00023237"/>
    </source>
</evidence>
<protein>
    <submittedName>
        <fullName evidence="9">Type IV pilus biogenesis and competence protein PilQ</fullName>
    </submittedName>
</protein>
<proteinExistence type="inferred from homology"/>
<dbReference type="Pfam" id="PF11741">
    <property type="entry name" value="AMIN"/>
    <property type="match status" value="2"/>
</dbReference>
<comment type="subcellular location">
    <subcellularLocation>
        <location evidence="1">Cell outer membrane</location>
    </subcellularLocation>
</comment>
<evidence type="ECO:0000256" key="2">
    <source>
        <dbReference type="ARBA" id="ARBA00006304"/>
    </source>
</evidence>
<dbReference type="GO" id="GO:0009279">
    <property type="term" value="C:cell outer membrane"/>
    <property type="evidence" value="ECO:0007669"/>
    <property type="project" value="UniProtKB-SubCell"/>
</dbReference>
<dbReference type="EMBL" id="MLJW01000663">
    <property type="protein sequence ID" value="OIQ83889.1"/>
    <property type="molecule type" value="Genomic_DNA"/>
</dbReference>
<evidence type="ECO:0000256" key="6">
    <source>
        <dbReference type="ARBA" id="ARBA00023136"/>
    </source>
</evidence>
<dbReference type="InterPro" id="IPR004845">
    <property type="entry name" value="T2SS_GspD_CS"/>
</dbReference>
<comment type="similarity">
    <text evidence="2">Belongs to the bacterial secretin family. PilQ subfamily.</text>
</comment>
<keyword evidence="5" id="KW-0653">Protein transport</keyword>
<keyword evidence="6" id="KW-0472">Membrane</keyword>
<evidence type="ECO:0000313" key="9">
    <source>
        <dbReference type="EMBL" id="OIQ83889.1"/>
    </source>
</evidence>